<evidence type="ECO:0000313" key="5">
    <source>
        <dbReference type="Proteomes" id="UP001162740"/>
    </source>
</evidence>
<dbReference type="AlphaFoldDB" id="A0AA46WVW8"/>
<dbReference type="SUPFAM" id="SSF51735">
    <property type="entry name" value="NAD(P)-binding Rossmann-fold domains"/>
    <property type="match status" value="1"/>
</dbReference>
<dbReference type="PANTHER" id="PTHR43391:SF26">
    <property type="entry name" value="BLL7251 PROTEIN"/>
    <property type="match status" value="1"/>
</dbReference>
<evidence type="ECO:0000313" key="4">
    <source>
        <dbReference type="EMBL" id="UZF44266.1"/>
    </source>
</evidence>
<dbReference type="InterPro" id="IPR036291">
    <property type="entry name" value="NAD(P)-bd_dom_sf"/>
</dbReference>
<evidence type="ECO:0000256" key="3">
    <source>
        <dbReference type="RuleBase" id="RU000363"/>
    </source>
</evidence>
<dbReference type="EMBL" id="CP083974">
    <property type="protein sequence ID" value="UZF44266.1"/>
    <property type="molecule type" value="Genomic_DNA"/>
</dbReference>
<reference evidence="4 5" key="1">
    <citation type="journal article" date="2021" name="Front. Microbiol.">
        <title>Bacterial Transformation of Aromatic Monomers in Softwood Black Liquor.</title>
        <authorList>
            <person name="Navas L.E."/>
            <person name="Dexter G."/>
            <person name="Liu J."/>
            <person name="Levy-Booth D."/>
            <person name="Cho M."/>
            <person name="Jang S.K."/>
            <person name="Mansfield S.D."/>
            <person name="Renneckar S."/>
            <person name="Mohn W.W."/>
            <person name="Eltis L.D."/>
        </authorList>
    </citation>
    <scope>NUCLEOTIDE SEQUENCE [LARGE SCALE GENOMIC DNA]</scope>
    <source>
        <strain evidence="4 5">GD02</strain>
    </source>
</reference>
<evidence type="ECO:0000256" key="1">
    <source>
        <dbReference type="ARBA" id="ARBA00006484"/>
    </source>
</evidence>
<comment type="similarity">
    <text evidence="1 3">Belongs to the short-chain dehydrogenases/reductases (SDR) family.</text>
</comment>
<dbReference type="RefSeq" id="WP_229579531.1">
    <property type="nucleotide sequence ID" value="NZ_CP083974.1"/>
</dbReference>
<protein>
    <submittedName>
        <fullName evidence="4">SDR family NAD(P)-dependent oxidoreductase</fullName>
    </submittedName>
</protein>
<dbReference type="Pfam" id="PF00106">
    <property type="entry name" value="adh_short"/>
    <property type="match status" value="1"/>
</dbReference>
<proteinExistence type="inferred from homology"/>
<keyword evidence="2" id="KW-0560">Oxidoreductase</keyword>
<dbReference type="GO" id="GO:0016491">
    <property type="term" value="F:oxidoreductase activity"/>
    <property type="evidence" value="ECO:0007669"/>
    <property type="project" value="UniProtKB-KW"/>
</dbReference>
<sequence>MRNLQARVAVVTGGASGIGLGLATRFLEEGMKVVIADIDVHGLAVAEAKLSELGDVLAVKTDVARVDSVQALADAAVARFGAVHILCNNAGVGGTQRFDTVGHATWEWTIGVNLWGAIHGCRIFLPILAAQDEAYIVNTASMAGFTSGPYQATYKTTKAGVVALSECLANEFAIEHPNVGVAVLCPAYTATEIRNDERNAPAGHVPRAVADPGLNDRRETVYSTLEQEGISPEDLAALVVDALAERKTHIFSHPEWFDVWQQRVDKVRAQL</sequence>
<dbReference type="PRINTS" id="PR00080">
    <property type="entry name" value="SDRFAMILY"/>
</dbReference>
<dbReference type="PANTHER" id="PTHR43391">
    <property type="entry name" value="RETINOL DEHYDROGENASE-RELATED"/>
    <property type="match status" value="1"/>
</dbReference>
<dbReference type="Gene3D" id="3.40.50.720">
    <property type="entry name" value="NAD(P)-binding Rossmann-like Domain"/>
    <property type="match status" value="1"/>
</dbReference>
<name>A0AA46WVW8_RHORH</name>
<dbReference type="PRINTS" id="PR00081">
    <property type="entry name" value="GDHRDH"/>
</dbReference>
<organism evidence="4 5">
    <name type="scientific">Rhodococcus rhodochrous</name>
    <dbReference type="NCBI Taxonomy" id="1829"/>
    <lineage>
        <taxon>Bacteria</taxon>
        <taxon>Bacillati</taxon>
        <taxon>Actinomycetota</taxon>
        <taxon>Actinomycetes</taxon>
        <taxon>Mycobacteriales</taxon>
        <taxon>Nocardiaceae</taxon>
        <taxon>Rhodococcus</taxon>
    </lineage>
</organism>
<dbReference type="Proteomes" id="UP001162740">
    <property type="component" value="Chromosome"/>
</dbReference>
<accession>A0AA46WVW8</accession>
<evidence type="ECO:0000256" key="2">
    <source>
        <dbReference type="ARBA" id="ARBA00023002"/>
    </source>
</evidence>
<dbReference type="CDD" id="cd05233">
    <property type="entry name" value="SDR_c"/>
    <property type="match status" value="1"/>
</dbReference>
<gene>
    <name evidence="4" type="ORF">KUM34_020760</name>
</gene>
<dbReference type="FunFam" id="3.40.50.720:FF:000084">
    <property type="entry name" value="Short-chain dehydrogenase reductase"/>
    <property type="match status" value="1"/>
</dbReference>
<dbReference type="InterPro" id="IPR002347">
    <property type="entry name" value="SDR_fam"/>
</dbReference>